<evidence type="ECO:0000313" key="1">
    <source>
        <dbReference type="EMBL" id="MCI83842.1"/>
    </source>
</evidence>
<name>A0A392V8R3_9FABA</name>
<keyword evidence="2" id="KW-1185">Reference proteome</keyword>
<dbReference type="Proteomes" id="UP000265520">
    <property type="component" value="Unassembled WGS sequence"/>
</dbReference>
<protein>
    <submittedName>
        <fullName evidence="1">Uncharacterized protein</fullName>
    </submittedName>
</protein>
<sequence>ETPVTGDASDNDTVVLSQSDEVLKTVSENFEKDVSADKSKEADENVIDVDNLNSGESPAEKTIVPSIAKRLRS</sequence>
<evidence type="ECO:0000313" key="2">
    <source>
        <dbReference type="Proteomes" id="UP000265520"/>
    </source>
</evidence>
<reference evidence="1 2" key="1">
    <citation type="journal article" date="2018" name="Front. Plant Sci.">
        <title>Red Clover (Trifolium pratense) and Zigzag Clover (T. medium) - A Picture of Genomic Similarities and Differences.</title>
        <authorList>
            <person name="Dluhosova J."/>
            <person name="Istvanek J."/>
            <person name="Nedelnik J."/>
            <person name="Repkova J."/>
        </authorList>
    </citation>
    <scope>NUCLEOTIDE SEQUENCE [LARGE SCALE GENOMIC DNA]</scope>
    <source>
        <strain evidence="2">cv. 10/8</strain>
        <tissue evidence="1">Leaf</tissue>
    </source>
</reference>
<comment type="caution">
    <text evidence="1">The sequence shown here is derived from an EMBL/GenBank/DDBJ whole genome shotgun (WGS) entry which is preliminary data.</text>
</comment>
<accession>A0A392V8R3</accession>
<proteinExistence type="predicted"/>
<feature type="non-terminal residue" evidence="1">
    <location>
        <position position="73"/>
    </location>
</feature>
<organism evidence="1 2">
    <name type="scientific">Trifolium medium</name>
    <dbReference type="NCBI Taxonomy" id="97028"/>
    <lineage>
        <taxon>Eukaryota</taxon>
        <taxon>Viridiplantae</taxon>
        <taxon>Streptophyta</taxon>
        <taxon>Embryophyta</taxon>
        <taxon>Tracheophyta</taxon>
        <taxon>Spermatophyta</taxon>
        <taxon>Magnoliopsida</taxon>
        <taxon>eudicotyledons</taxon>
        <taxon>Gunneridae</taxon>
        <taxon>Pentapetalae</taxon>
        <taxon>rosids</taxon>
        <taxon>fabids</taxon>
        <taxon>Fabales</taxon>
        <taxon>Fabaceae</taxon>
        <taxon>Papilionoideae</taxon>
        <taxon>50 kb inversion clade</taxon>
        <taxon>NPAAA clade</taxon>
        <taxon>Hologalegina</taxon>
        <taxon>IRL clade</taxon>
        <taxon>Trifolieae</taxon>
        <taxon>Trifolium</taxon>
    </lineage>
</organism>
<feature type="non-terminal residue" evidence="1">
    <location>
        <position position="1"/>
    </location>
</feature>
<dbReference type="AlphaFoldDB" id="A0A392V8R3"/>
<dbReference type="EMBL" id="LXQA011076670">
    <property type="protein sequence ID" value="MCI83842.1"/>
    <property type="molecule type" value="Genomic_DNA"/>
</dbReference>